<sequence length="238" mass="27075">MKEEIFPLITFDPEKKIWKCLGTGFFINPVGAFISAKHVFMDSDKKTEKTLYSAHESESGQAYIRPIKQIVVHPNADIMIGLLGDKRIEDKNFKADISKYCNIDFESLKNDDEIYTLAFPNTEREDLNESEVEFTFTRRFSEGKIIDFHEDGSPVVRNRCYQTNMKVDSGASGGPVFKNSFIVGVNSSGYSLAEDEEPISFITPIDFILNLEVKEKNKMITVKELVEKGYIKSKQNLA</sequence>
<dbReference type="SUPFAM" id="SSF50494">
    <property type="entry name" value="Trypsin-like serine proteases"/>
    <property type="match status" value="1"/>
</dbReference>
<evidence type="ECO:0000259" key="1">
    <source>
        <dbReference type="Pfam" id="PF00089"/>
    </source>
</evidence>
<evidence type="ECO:0000313" key="3">
    <source>
        <dbReference type="Proteomes" id="UP000474567"/>
    </source>
</evidence>
<dbReference type="Gene3D" id="2.40.10.10">
    <property type="entry name" value="Trypsin-like serine proteases"/>
    <property type="match status" value="2"/>
</dbReference>
<protein>
    <recommendedName>
        <fullName evidence="1">Peptidase S1 domain-containing protein</fullName>
    </recommendedName>
</protein>
<dbReference type="Pfam" id="PF00089">
    <property type="entry name" value="Trypsin"/>
    <property type="match status" value="1"/>
</dbReference>
<dbReference type="RefSeq" id="WP_173967166.1">
    <property type="nucleotide sequence ID" value="NZ_CADCST010000102.1"/>
</dbReference>
<name>A0ABM8KLA0_9FLAO</name>
<gene>
    <name evidence="2" type="ORF">FLACOL7796_03259</name>
</gene>
<keyword evidence="3" id="KW-1185">Reference proteome</keyword>
<reference evidence="2 3" key="1">
    <citation type="submission" date="2020-02" db="EMBL/GenBank/DDBJ databases">
        <authorList>
            <person name="Criscuolo A."/>
        </authorList>
    </citation>
    <scope>NUCLEOTIDE SEQUENCE [LARGE SCALE GENOMIC DNA]</scope>
    <source>
        <strain evidence="2">CECT7796</strain>
    </source>
</reference>
<evidence type="ECO:0000313" key="2">
    <source>
        <dbReference type="EMBL" id="CAA9200473.1"/>
    </source>
</evidence>
<organism evidence="2 3">
    <name type="scientific">Flavobacterium collinsii</name>
    <dbReference type="NCBI Taxonomy" id="1114861"/>
    <lineage>
        <taxon>Bacteria</taxon>
        <taxon>Pseudomonadati</taxon>
        <taxon>Bacteroidota</taxon>
        <taxon>Flavobacteriia</taxon>
        <taxon>Flavobacteriales</taxon>
        <taxon>Flavobacteriaceae</taxon>
        <taxon>Flavobacterium</taxon>
    </lineage>
</organism>
<dbReference type="Proteomes" id="UP000474567">
    <property type="component" value="Unassembled WGS sequence"/>
</dbReference>
<dbReference type="EMBL" id="CADCST010000102">
    <property type="protein sequence ID" value="CAA9200473.1"/>
    <property type="molecule type" value="Genomic_DNA"/>
</dbReference>
<comment type="caution">
    <text evidence="2">The sequence shown here is derived from an EMBL/GenBank/DDBJ whole genome shotgun (WGS) entry which is preliminary data.</text>
</comment>
<dbReference type="InterPro" id="IPR009003">
    <property type="entry name" value="Peptidase_S1_PA"/>
</dbReference>
<accession>A0ABM8KLA0</accession>
<dbReference type="InterPro" id="IPR001254">
    <property type="entry name" value="Trypsin_dom"/>
</dbReference>
<proteinExistence type="predicted"/>
<feature type="domain" description="Peptidase S1" evidence="1">
    <location>
        <begin position="22"/>
        <end position="206"/>
    </location>
</feature>
<dbReference type="InterPro" id="IPR043504">
    <property type="entry name" value="Peptidase_S1_PA_chymotrypsin"/>
</dbReference>